<comment type="caution">
    <text evidence="2">The sequence shown here is derived from an EMBL/GenBank/DDBJ whole genome shotgun (WGS) entry which is preliminary data.</text>
</comment>
<dbReference type="SUPFAM" id="SSF56601">
    <property type="entry name" value="beta-lactamase/transpeptidase-like"/>
    <property type="match status" value="1"/>
</dbReference>
<dbReference type="InterPro" id="IPR012338">
    <property type="entry name" value="Beta-lactam/transpept-like"/>
</dbReference>
<gene>
    <name evidence="2" type="ORF">MA47_08900</name>
</gene>
<evidence type="ECO:0000313" key="2">
    <source>
        <dbReference type="EMBL" id="KGM18206.1"/>
    </source>
</evidence>
<accession>A0A0A2DMS0</accession>
<dbReference type="Gene3D" id="3.40.710.10">
    <property type="entry name" value="DD-peptidase/beta-lactamase superfamily"/>
    <property type="match status" value="1"/>
</dbReference>
<evidence type="ECO:0000313" key="3">
    <source>
        <dbReference type="Proteomes" id="UP000030145"/>
    </source>
</evidence>
<dbReference type="EMBL" id="JRVJ01000019">
    <property type="protein sequence ID" value="KGM18206.1"/>
    <property type="molecule type" value="Genomic_DNA"/>
</dbReference>
<name>A0A0A2DMS0_9CORY</name>
<feature type="region of interest" description="Disordered" evidence="1">
    <location>
        <begin position="28"/>
        <end position="83"/>
    </location>
</feature>
<protein>
    <submittedName>
        <fullName evidence="2">Uncharacterized protein</fullName>
    </submittedName>
</protein>
<dbReference type="PROSITE" id="PS51257">
    <property type="entry name" value="PROKAR_LIPOPROTEIN"/>
    <property type="match status" value="1"/>
</dbReference>
<feature type="compositionally biased region" description="Polar residues" evidence="1">
    <location>
        <begin position="59"/>
        <end position="74"/>
    </location>
</feature>
<dbReference type="GeneID" id="300553931"/>
<dbReference type="AlphaFoldDB" id="A0A0A2DMS0"/>
<proteinExistence type="predicted"/>
<keyword evidence="3" id="KW-1185">Reference proteome</keyword>
<evidence type="ECO:0000256" key="1">
    <source>
        <dbReference type="SAM" id="MobiDB-lite"/>
    </source>
</evidence>
<reference evidence="2 3" key="1">
    <citation type="submission" date="2014-10" db="EMBL/GenBank/DDBJ databases">
        <title>Whole Genome sequence of Corynebacterium auriscanis strain CIP 106629.</title>
        <authorList>
            <person name="Hassan S.S."/>
            <person name="Jamal S.B."/>
            <person name="Tiwari S."/>
            <person name="Oliveira L.D.C."/>
            <person name="Souza F."/>
            <person name="Mariano D.C."/>
            <person name="Almeida S."/>
            <person name="Dorella F."/>
            <person name="Pereira F."/>
            <person name="Carvalho A."/>
            <person name="Leal C.A."/>
            <person name="Soares S.D.C."/>
            <person name="Figueiredo H.C."/>
            <person name="Silva A."/>
            <person name="Azevedo V.A."/>
        </authorList>
    </citation>
    <scope>NUCLEOTIDE SEQUENCE [LARGE SCALE GENOMIC DNA]</scope>
    <source>
        <strain evidence="2 3">CIP 106629</strain>
    </source>
</reference>
<dbReference type="RefSeq" id="WP_035115396.1">
    <property type="nucleotide sequence ID" value="NZ_CP047046.1"/>
</dbReference>
<dbReference type="Proteomes" id="UP000030145">
    <property type="component" value="Unassembled WGS sequence"/>
</dbReference>
<organism evidence="2 3">
    <name type="scientific">Corynebacterium auriscanis</name>
    <dbReference type="NCBI Taxonomy" id="99807"/>
    <lineage>
        <taxon>Bacteria</taxon>
        <taxon>Bacillati</taxon>
        <taxon>Actinomycetota</taxon>
        <taxon>Actinomycetes</taxon>
        <taxon>Mycobacteriales</taxon>
        <taxon>Corynebacteriaceae</taxon>
        <taxon>Corynebacterium</taxon>
    </lineage>
</organism>
<sequence length="320" mass="32324">MVTRGLALAAAATVTALVLTGCTIDKERFGGSSDSEQSAASHAESDPQEGRGGDRSSTRKPNPTQSAPRTTVGDSQPAPGAKQAGDLNAAIRHVQSKYAGQLGLAISDPRGNGSTAPVSYGSLDEGPAWSTAKIPVAIAVAKNGGVTPAMRSAITVSDNAAADSLWRSLGSPAQAGAAATMVLREGGDQVTTIHTAVTRPGFSSFGQTRWSLANQATFAANLQCIAGGSVVSDLMGQIAAGQNYGLGSIPGAHFKGGWGPDENGGYLTRQFGFIPGEKPGSFVGVAIAAKPADGTYETGQAMLTELARALTSLRGYGGTC</sequence>
<feature type="compositionally biased region" description="Basic and acidic residues" evidence="1">
    <location>
        <begin position="43"/>
        <end position="57"/>
    </location>
</feature>